<dbReference type="KEGG" id="emp:EZMO1_2226"/>
<sequence>MISDICLIVLLFVRLFFCDESFFVKVVNDSYFVVLLFI</sequence>
<dbReference type="Proteomes" id="UP000071065">
    <property type="component" value="Chromosome"/>
</dbReference>
<proteinExistence type="predicted"/>
<accession>A0A142BC52</accession>
<protein>
    <submittedName>
        <fullName evidence="1">Uncharacterized protein</fullName>
    </submittedName>
</protein>
<evidence type="ECO:0000313" key="1">
    <source>
        <dbReference type="EMBL" id="AMO56328.1"/>
    </source>
</evidence>
<dbReference type="EMBL" id="CP013251">
    <property type="protein sequence ID" value="AMO56328.1"/>
    <property type="molecule type" value="Genomic_DNA"/>
</dbReference>
<name>A0A142BC52_9GAMM</name>
<dbReference type="AlphaFoldDB" id="A0A142BC52"/>
<gene>
    <name evidence="1" type="ORF">EZMO1_2226</name>
</gene>
<evidence type="ECO:0000313" key="2">
    <source>
        <dbReference type="Proteomes" id="UP000071065"/>
    </source>
</evidence>
<dbReference type="STRING" id="570277.EZMO1_2226"/>
<dbReference type="PATRIC" id="fig|570277.3.peg.2398"/>
<organism evidence="1 2">
    <name type="scientific">Endozoicomonas montiporae CL-33</name>
    <dbReference type="NCBI Taxonomy" id="570277"/>
    <lineage>
        <taxon>Bacteria</taxon>
        <taxon>Pseudomonadati</taxon>
        <taxon>Pseudomonadota</taxon>
        <taxon>Gammaproteobacteria</taxon>
        <taxon>Oceanospirillales</taxon>
        <taxon>Endozoicomonadaceae</taxon>
        <taxon>Endozoicomonas</taxon>
    </lineage>
</organism>
<reference evidence="1 2" key="1">
    <citation type="journal article" date="2016" name="Front. Microbiol.">
        <title>Genomic Insight into the Host-Endosymbiont Relationship of Endozoicomonas montiporae CL-33(T) with its Coral Host.</title>
        <authorList>
            <person name="Ding J.-Y."/>
            <person name="Shiu J.-H."/>
            <person name="Chen W.-M."/>
            <person name="Chiang Y.-R."/>
            <person name="Tang S.-L."/>
        </authorList>
    </citation>
    <scope>NUCLEOTIDE SEQUENCE [LARGE SCALE GENOMIC DNA]</scope>
    <source>
        <strain evidence="1 2">CL-33</strain>
    </source>
</reference>